<feature type="signal peptide" evidence="6">
    <location>
        <begin position="1"/>
        <end position="19"/>
    </location>
</feature>
<dbReference type="RefSeq" id="WP_069177264.1">
    <property type="nucleotide sequence ID" value="NZ_CP017037.1"/>
</dbReference>
<dbReference type="SUPFAM" id="SSF53807">
    <property type="entry name" value="Helical backbone' metal receptor"/>
    <property type="match status" value="1"/>
</dbReference>
<feature type="region of interest" description="Disordered" evidence="5">
    <location>
        <begin position="133"/>
        <end position="176"/>
    </location>
</feature>
<keyword evidence="2 4" id="KW-0813">Transport</keyword>
<evidence type="ECO:0000256" key="6">
    <source>
        <dbReference type="SAM" id="SignalP"/>
    </source>
</evidence>
<proteinExistence type="inferred from homology"/>
<dbReference type="InterPro" id="IPR006129">
    <property type="entry name" value="AdhesinB"/>
</dbReference>
<protein>
    <submittedName>
        <fullName evidence="7">ABC transporter substrate-binding protein</fullName>
    </submittedName>
</protein>
<dbReference type="AlphaFoldDB" id="A0A1B3WEV9"/>
<evidence type="ECO:0000256" key="4">
    <source>
        <dbReference type="RuleBase" id="RU003512"/>
    </source>
</evidence>
<dbReference type="STRING" id="39950.BCB69_05655"/>
<reference evidence="8" key="1">
    <citation type="submission" date="2016-08" db="EMBL/GenBank/DDBJ databases">
        <authorList>
            <person name="Holder M.E."/>
            <person name="Ajami N.J."/>
            <person name="Petrosino J.F."/>
        </authorList>
    </citation>
    <scope>NUCLEOTIDE SEQUENCE [LARGE SCALE GENOMIC DNA]</scope>
    <source>
        <strain evidence="8">F0677</strain>
    </source>
</reference>
<evidence type="ECO:0000256" key="1">
    <source>
        <dbReference type="ARBA" id="ARBA00011028"/>
    </source>
</evidence>
<evidence type="ECO:0000313" key="8">
    <source>
        <dbReference type="Proteomes" id="UP000094757"/>
    </source>
</evidence>
<keyword evidence="3 6" id="KW-0732">Signal</keyword>
<gene>
    <name evidence="7" type="ORF">BCB69_05655</name>
</gene>
<dbReference type="Pfam" id="PF01297">
    <property type="entry name" value="ZnuA"/>
    <property type="match status" value="1"/>
</dbReference>
<name>A0A1B3WEV9_9FIRM</name>
<dbReference type="KEGG" id="dpn:BCB69_05655"/>
<feature type="chain" id="PRO_5039097555" evidence="6">
    <location>
        <begin position="20"/>
        <end position="348"/>
    </location>
</feature>
<dbReference type="GO" id="GO:0030001">
    <property type="term" value="P:metal ion transport"/>
    <property type="evidence" value="ECO:0007669"/>
    <property type="project" value="InterPro"/>
</dbReference>
<comment type="similarity">
    <text evidence="1 4">Belongs to the bacterial solute-binding protein 9 family.</text>
</comment>
<dbReference type="GO" id="GO:0046872">
    <property type="term" value="F:metal ion binding"/>
    <property type="evidence" value="ECO:0007669"/>
    <property type="project" value="InterPro"/>
</dbReference>
<dbReference type="Gene3D" id="3.40.50.1980">
    <property type="entry name" value="Nitrogenase molybdenum iron protein domain"/>
    <property type="match status" value="3"/>
</dbReference>
<organism evidence="7 8">
    <name type="scientific">Dialister pneumosintes</name>
    <dbReference type="NCBI Taxonomy" id="39950"/>
    <lineage>
        <taxon>Bacteria</taxon>
        <taxon>Bacillati</taxon>
        <taxon>Bacillota</taxon>
        <taxon>Negativicutes</taxon>
        <taxon>Veillonellales</taxon>
        <taxon>Veillonellaceae</taxon>
        <taxon>Dialister</taxon>
    </lineage>
</organism>
<sequence length="348" mass="38913">MKKLIALVTACCVGAVGLAGCGNQSTSTTSGDKALKIVCTNFSGYDFARQIAGDKAEVTMLLKPGAEAHSYEPTPEDIKAIQSSDLFVYTGGDADEWVEHVLESIDTNKHKAFKMMDAVSLREEEIVEGMVHEHHHEEDAHEEHAHHEHAHEEDAHHEHEHEEHAHHEHEHAHEMDEHVWTSPVNAIAIVKAMSDNIISLDAADAEYFKKNTETYVKELQDLDKEFRDVIDHAKRKEIIVGDRFPFLYFAKEYGLSYYAAFPGCSKDTGSNPATVAFLIDKVKADNIPVVFHIEMSNEQMSKSIAEATGAKNMLLNAIHNVTAEQFEKGVTYIDLMKENVKALKEALN</sequence>
<evidence type="ECO:0000256" key="3">
    <source>
        <dbReference type="ARBA" id="ARBA00022729"/>
    </source>
</evidence>
<evidence type="ECO:0000313" key="7">
    <source>
        <dbReference type="EMBL" id="AOH39469.1"/>
    </source>
</evidence>
<dbReference type="GO" id="GO:0007155">
    <property type="term" value="P:cell adhesion"/>
    <property type="evidence" value="ECO:0007669"/>
    <property type="project" value="InterPro"/>
</dbReference>
<dbReference type="PANTHER" id="PTHR42953:SF3">
    <property type="entry name" value="HIGH-AFFINITY ZINC UPTAKE SYSTEM PROTEIN ZNUA"/>
    <property type="match status" value="1"/>
</dbReference>
<dbReference type="PRINTS" id="PR00691">
    <property type="entry name" value="ADHESINB"/>
</dbReference>
<accession>A0A1B3WEV9</accession>
<dbReference type="PROSITE" id="PS51257">
    <property type="entry name" value="PROKAR_LIPOPROTEIN"/>
    <property type="match status" value="1"/>
</dbReference>
<dbReference type="PRINTS" id="PR00690">
    <property type="entry name" value="ADHESNFAMILY"/>
</dbReference>
<dbReference type="Proteomes" id="UP000094757">
    <property type="component" value="Chromosome"/>
</dbReference>
<dbReference type="InterPro" id="IPR006127">
    <property type="entry name" value="ZnuA-like"/>
</dbReference>
<dbReference type="InterPro" id="IPR006128">
    <property type="entry name" value="Lipoprotein_PsaA-like"/>
</dbReference>
<dbReference type="PANTHER" id="PTHR42953">
    <property type="entry name" value="HIGH-AFFINITY ZINC UPTAKE SYSTEM PROTEIN ZNUA-RELATED"/>
    <property type="match status" value="1"/>
</dbReference>
<evidence type="ECO:0000256" key="2">
    <source>
        <dbReference type="ARBA" id="ARBA00022448"/>
    </source>
</evidence>
<dbReference type="InterPro" id="IPR050492">
    <property type="entry name" value="Bact_metal-bind_prot9"/>
</dbReference>
<dbReference type="EMBL" id="CP017037">
    <property type="protein sequence ID" value="AOH39469.1"/>
    <property type="molecule type" value="Genomic_DNA"/>
</dbReference>
<evidence type="ECO:0000256" key="5">
    <source>
        <dbReference type="SAM" id="MobiDB-lite"/>
    </source>
</evidence>